<dbReference type="InterPro" id="IPR036051">
    <property type="entry name" value="KRAB_dom_sf"/>
</dbReference>
<sequence length="120" mass="13046">MASPVSPPCGEGKRPAMQPAEGGVSFEEVAVYFTQGEWRLLSPSQRALYKEVMLENFGNVASLGPQIAKPDLISWLEEEEKQFPLISDEEEGLAGSCPGVVRCLRFLPKALAFLCPCVSS</sequence>
<dbReference type="KEGG" id="emc:129327271"/>
<accession>A0AA97J5H5</accession>
<feature type="region of interest" description="Disordered" evidence="1">
    <location>
        <begin position="1"/>
        <end position="20"/>
    </location>
</feature>
<dbReference type="SMART" id="SM00349">
    <property type="entry name" value="KRAB"/>
    <property type="match status" value="1"/>
</dbReference>
<evidence type="ECO:0000259" key="2">
    <source>
        <dbReference type="PROSITE" id="PS50805"/>
    </source>
</evidence>
<dbReference type="Pfam" id="PF01352">
    <property type="entry name" value="KRAB"/>
    <property type="match status" value="1"/>
</dbReference>
<dbReference type="Proteomes" id="UP001190640">
    <property type="component" value="Chromosome 4"/>
</dbReference>
<evidence type="ECO:0000313" key="4">
    <source>
        <dbReference type="RefSeq" id="XP_054831743.1"/>
    </source>
</evidence>
<dbReference type="CDD" id="cd07765">
    <property type="entry name" value="KRAB_A-box"/>
    <property type="match status" value="1"/>
</dbReference>
<dbReference type="InterPro" id="IPR050169">
    <property type="entry name" value="Krueppel_C2H2_ZnF"/>
</dbReference>
<dbReference type="PANTHER" id="PTHR23232:SF142">
    <property type="entry name" value="GASTRULA ZINC FINGER PROTEIN XLCGF57.1-LIKE-RELATED"/>
    <property type="match status" value="1"/>
</dbReference>
<dbReference type="AlphaFoldDB" id="A0AA97J5H5"/>
<protein>
    <submittedName>
        <fullName evidence="4">Zinc finger protein 557-like</fullName>
    </submittedName>
</protein>
<dbReference type="PROSITE" id="PS50805">
    <property type="entry name" value="KRAB"/>
    <property type="match status" value="1"/>
</dbReference>
<name>A0AA97J5H5_EUBMA</name>
<dbReference type="GO" id="GO:0006355">
    <property type="term" value="P:regulation of DNA-templated transcription"/>
    <property type="evidence" value="ECO:0007669"/>
    <property type="project" value="InterPro"/>
</dbReference>
<organism evidence="3 4">
    <name type="scientific">Eublepharis macularius</name>
    <name type="common">Leopard gecko</name>
    <name type="synonym">Cyrtodactylus macularius</name>
    <dbReference type="NCBI Taxonomy" id="481883"/>
    <lineage>
        <taxon>Eukaryota</taxon>
        <taxon>Metazoa</taxon>
        <taxon>Chordata</taxon>
        <taxon>Craniata</taxon>
        <taxon>Vertebrata</taxon>
        <taxon>Euteleostomi</taxon>
        <taxon>Lepidosauria</taxon>
        <taxon>Squamata</taxon>
        <taxon>Bifurcata</taxon>
        <taxon>Gekkota</taxon>
        <taxon>Eublepharidae</taxon>
        <taxon>Eublepharinae</taxon>
        <taxon>Eublepharis</taxon>
    </lineage>
</organism>
<feature type="domain" description="KRAB" evidence="2">
    <location>
        <begin position="24"/>
        <end position="95"/>
    </location>
</feature>
<evidence type="ECO:0000313" key="3">
    <source>
        <dbReference type="Proteomes" id="UP001190640"/>
    </source>
</evidence>
<keyword evidence="3" id="KW-1185">Reference proteome</keyword>
<dbReference type="SUPFAM" id="SSF109640">
    <property type="entry name" value="KRAB domain (Kruppel-associated box)"/>
    <property type="match status" value="1"/>
</dbReference>
<gene>
    <name evidence="4" type="primary">LOC129327271</name>
</gene>
<evidence type="ECO:0000256" key="1">
    <source>
        <dbReference type="SAM" id="MobiDB-lite"/>
    </source>
</evidence>
<dbReference type="PANTHER" id="PTHR23232">
    <property type="entry name" value="KRAB DOMAIN C2H2 ZINC FINGER"/>
    <property type="match status" value="1"/>
</dbReference>
<proteinExistence type="predicted"/>
<reference evidence="4" key="1">
    <citation type="submission" date="2025-08" db="UniProtKB">
        <authorList>
            <consortium name="RefSeq"/>
        </authorList>
    </citation>
    <scope>IDENTIFICATION</scope>
    <source>
        <tissue evidence="4">Blood</tissue>
    </source>
</reference>
<dbReference type="Gene3D" id="6.10.140.140">
    <property type="match status" value="1"/>
</dbReference>
<dbReference type="RefSeq" id="XP_054831743.1">
    <property type="nucleotide sequence ID" value="XM_054975768.1"/>
</dbReference>
<dbReference type="GeneID" id="129327271"/>
<dbReference type="InterPro" id="IPR001909">
    <property type="entry name" value="KRAB"/>
</dbReference>